<keyword evidence="3" id="KW-1185">Reference proteome</keyword>
<feature type="region of interest" description="Disordered" evidence="1">
    <location>
        <begin position="153"/>
        <end position="176"/>
    </location>
</feature>
<accession>A0A2N3Y847</accession>
<gene>
    <name evidence="2" type="ORF">A8926_7211</name>
</gene>
<organism evidence="2 3">
    <name type="scientific">Saccharopolyspora spinosa</name>
    <dbReference type="NCBI Taxonomy" id="60894"/>
    <lineage>
        <taxon>Bacteria</taxon>
        <taxon>Bacillati</taxon>
        <taxon>Actinomycetota</taxon>
        <taxon>Actinomycetes</taxon>
        <taxon>Pseudonocardiales</taxon>
        <taxon>Pseudonocardiaceae</taxon>
        <taxon>Saccharopolyspora</taxon>
    </lineage>
</organism>
<dbReference type="AlphaFoldDB" id="A0A2N3Y847"/>
<evidence type="ECO:0000313" key="3">
    <source>
        <dbReference type="Proteomes" id="UP000233786"/>
    </source>
</evidence>
<dbReference type="RefSeq" id="WP_010311023.1">
    <property type="nucleotide sequence ID" value="NZ_CP061007.1"/>
</dbReference>
<dbReference type="Proteomes" id="UP000233786">
    <property type="component" value="Unassembled WGS sequence"/>
</dbReference>
<dbReference type="OrthoDB" id="3673367at2"/>
<name>A0A2N3Y847_SACSN</name>
<sequence>MRDRSKVLRLLNDGWCAPGEQLIFLVGGEHKPGWFGATLGNTRQVPYLPQQDDGVQPPWPLVNARLSAGEFLADEWVHDPAVWGWFHTAGPARAAAQCGDALSRGKHFSWLACTNRRLAVVVEADARAEALQKAAEQQKPAAESAGMLGGLFGKAKASKDSGQPQPPAPAGPTETWWEIPIGHVGRFTSAERGRGLDPVEFFAIQFGDNSSLEFRLINAPDLVETIYLNLR</sequence>
<reference evidence="2" key="1">
    <citation type="submission" date="2017-12" db="EMBL/GenBank/DDBJ databases">
        <title>Sequencing the genomes of 1000 Actinobacteria strains.</title>
        <authorList>
            <person name="Klenk H.-P."/>
        </authorList>
    </citation>
    <scope>NUCLEOTIDE SEQUENCE [LARGE SCALE GENOMIC DNA]</scope>
    <source>
        <strain evidence="2">DSM 44228</strain>
    </source>
</reference>
<dbReference type="STRING" id="994479.GCA_000194155_05288"/>
<evidence type="ECO:0000313" key="2">
    <source>
        <dbReference type="EMBL" id="PKW19065.1"/>
    </source>
</evidence>
<evidence type="ECO:0000256" key="1">
    <source>
        <dbReference type="SAM" id="MobiDB-lite"/>
    </source>
</evidence>
<dbReference type="EMBL" id="PJNB01000001">
    <property type="protein sequence ID" value="PKW19065.1"/>
    <property type="molecule type" value="Genomic_DNA"/>
</dbReference>
<proteinExistence type="predicted"/>
<protein>
    <submittedName>
        <fullName evidence="2">Uncharacterized protein</fullName>
    </submittedName>
</protein>
<comment type="caution">
    <text evidence="2">The sequence shown here is derived from an EMBL/GenBank/DDBJ whole genome shotgun (WGS) entry which is preliminary data.</text>
</comment>